<dbReference type="NCBIfam" id="TIGR01131">
    <property type="entry name" value="ATP_synt_6_or_A"/>
    <property type="match status" value="1"/>
</dbReference>
<dbReference type="InterPro" id="IPR000568">
    <property type="entry name" value="ATP_synth_F0_asu"/>
</dbReference>
<reference evidence="12" key="1">
    <citation type="journal article" date="2015" name="Proc. Natl. Acad. Sci. U.S.A.">
        <title>Networks of energetic and metabolic interactions define dynamics in microbial communities.</title>
        <authorList>
            <person name="Embree M."/>
            <person name="Liu J.K."/>
            <person name="Al-Bassam M.M."/>
            <person name="Zengler K."/>
        </authorList>
    </citation>
    <scope>NUCLEOTIDE SEQUENCE</scope>
</reference>
<dbReference type="EMBL" id="LNQE01000989">
    <property type="protein sequence ID" value="KUG22083.1"/>
    <property type="molecule type" value="Genomic_DNA"/>
</dbReference>
<keyword evidence="3" id="KW-0813">Transport</keyword>
<accession>A0A0W8FP21</accession>
<dbReference type="EC" id="3.6.3.14" evidence="12"/>
<dbReference type="PANTHER" id="PTHR42823:SF3">
    <property type="entry name" value="ATP SYNTHASE SUBUNIT A, CHLOROPLASTIC"/>
    <property type="match status" value="1"/>
</dbReference>
<evidence type="ECO:0000256" key="9">
    <source>
        <dbReference type="ARBA" id="ARBA00023136"/>
    </source>
</evidence>
<proteinExistence type="inferred from homology"/>
<protein>
    <submittedName>
        <fullName evidence="12">Atp synthase a chain</fullName>
        <ecNumber evidence="12">3.6.3.14</ecNumber>
    </submittedName>
</protein>
<dbReference type="PROSITE" id="PS00449">
    <property type="entry name" value="ATPASE_A"/>
    <property type="match status" value="1"/>
</dbReference>
<dbReference type="HAMAP" id="MF_01393">
    <property type="entry name" value="ATP_synth_a_bact"/>
    <property type="match status" value="1"/>
</dbReference>
<dbReference type="GO" id="GO:0016787">
    <property type="term" value="F:hydrolase activity"/>
    <property type="evidence" value="ECO:0007669"/>
    <property type="project" value="UniProtKB-KW"/>
</dbReference>
<evidence type="ECO:0000256" key="2">
    <source>
        <dbReference type="ARBA" id="ARBA00006810"/>
    </source>
</evidence>
<feature type="transmembrane region" description="Helical" evidence="11">
    <location>
        <begin position="84"/>
        <end position="108"/>
    </location>
</feature>
<keyword evidence="8" id="KW-0406">Ion transport</keyword>
<name>A0A0W8FP21_9ZZZZ</name>
<keyword evidence="12" id="KW-0378">Hydrolase</keyword>
<comment type="similarity">
    <text evidence="2">Belongs to the ATPase A chain family.</text>
</comment>
<evidence type="ECO:0000256" key="4">
    <source>
        <dbReference type="ARBA" id="ARBA00022547"/>
    </source>
</evidence>
<evidence type="ECO:0000256" key="8">
    <source>
        <dbReference type="ARBA" id="ARBA00023065"/>
    </source>
</evidence>
<dbReference type="GO" id="GO:0045259">
    <property type="term" value="C:proton-transporting ATP synthase complex"/>
    <property type="evidence" value="ECO:0007669"/>
    <property type="project" value="UniProtKB-KW"/>
</dbReference>
<dbReference type="GO" id="GO:0042777">
    <property type="term" value="P:proton motive force-driven plasma membrane ATP synthesis"/>
    <property type="evidence" value="ECO:0007669"/>
    <property type="project" value="TreeGrafter"/>
</dbReference>
<dbReference type="NCBIfam" id="NF004481">
    <property type="entry name" value="PRK05815.2-3"/>
    <property type="match status" value="1"/>
</dbReference>
<evidence type="ECO:0000256" key="5">
    <source>
        <dbReference type="ARBA" id="ARBA00022692"/>
    </source>
</evidence>
<dbReference type="PANTHER" id="PTHR42823">
    <property type="entry name" value="ATP SYNTHASE SUBUNIT A, CHLOROPLASTIC"/>
    <property type="match status" value="1"/>
</dbReference>
<keyword evidence="10" id="KW-0066">ATP synthesis</keyword>
<dbReference type="InterPro" id="IPR035908">
    <property type="entry name" value="F0_ATP_A_sf"/>
</dbReference>
<dbReference type="Gene3D" id="1.20.120.220">
    <property type="entry name" value="ATP synthase, F0 complex, subunit A"/>
    <property type="match status" value="1"/>
</dbReference>
<evidence type="ECO:0000256" key="7">
    <source>
        <dbReference type="ARBA" id="ARBA00022989"/>
    </source>
</evidence>
<dbReference type="PRINTS" id="PR00123">
    <property type="entry name" value="ATPASEA"/>
</dbReference>
<keyword evidence="6" id="KW-0375">Hydrogen ion transport</keyword>
<dbReference type="InterPro" id="IPR023011">
    <property type="entry name" value="ATP_synth_F0_asu_AS"/>
</dbReference>
<keyword evidence="4" id="KW-0138">CF(0)</keyword>
<feature type="transmembrane region" description="Helical" evidence="11">
    <location>
        <begin position="114"/>
        <end position="138"/>
    </location>
</feature>
<feature type="transmembrane region" description="Helical" evidence="11">
    <location>
        <begin position="192"/>
        <end position="221"/>
    </location>
</feature>
<dbReference type="GO" id="GO:0046933">
    <property type="term" value="F:proton-transporting ATP synthase activity, rotational mechanism"/>
    <property type="evidence" value="ECO:0007669"/>
    <property type="project" value="TreeGrafter"/>
</dbReference>
<evidence type="ECO:0000256" key="3">
    <source>
        <dbReference type="ARBA" id="ARBA00022448"/>
    </source>
</evidence>
<gene>
    <name evidence="12" type="ORF">ASZ90_008157</name>
</gene>
<evidence type="ECO:0000256" key="1">
    <source>
        <dbReference type="ARBA" id="ARBA00004141"/>
    </source>
</evidence>
<feature type="transmembrane region" description="Helical" evidence="11">
    <location>
        <begin position="16"/>
        <end position="45"/>
    </location>
</feature>
<evidence type="ECO:0000256" key="10">
    <source>
        <dbReference type="ARBA" id="ARBA00023310"/>
    </source>
</evidence>
<dbReference type="Pfam" id="PF00119">
    <property type="entry name" value="ATP-synt_A"/>
    <property type="match status" value="1"/>
</dbReference>
<dbReference type="GO" id="GO:0005886">
    <property type="term" value="C:plasma membrane"/>
    <property type="evidence" value="ECO:0007669"/>
    <property type="project" value="TreeGrafter"/>
</dbReference>
<feature type="transmembrane region" description="Helical" evidence="11">
    <location>
        <begin position="150"/>
        <end position="172"/>
    </location>
</feature>
<evidence type="ECO:0000256" key="11">
    <source>
        <dbReference type="SAM" id="Phobius"/>
    </source>
</evidence>
<comment type="caution">
    <text evidence="12">The sequence shown here is derived from an EMBL/GenBank/DDBJ whole genome shotgun (WGS) entry which is preliminary data.</text>
</comment>
<dbReference type="AlphaFoldDB" id="A0A0W8FP21"/>
<dbReference type="SUPFAM" id="SSF81336">
    <property type="entry name" value="F1F0 ATP synthase subunit A"/>
    <property type="match status" value="1"/>
</dbReference>
<dbReference type="CDD" id="cd00310">
    <property type="entry name" value="ATP-synt_Fo_a_6"/>
    <property type="match status" value="1"/>
</dbReference>
<keyword evidence="7 11" id="KW-1133">Transmembrane helix</keyword>
<evidence type="ECO:0000256" key="6">
    <source>
        <dbReference type="ARBA" id="ARBA00022781"/>
    </source>
</evidence>
<organism evidence="12">
    <name type="scientific">hydrocarbon metagenome</name>
    <dbReference type="NCBI Taxonomy" id="938273"/>
    <lineage>
        <taxon>unclassified sequences</taxon>
        <taxon>metagenomes</taxon>
        <taxon>ecological metagenomes</taxon>
    </lineage>
</organism>
<dbReference type="InterPro" id="IPR045082">
    <property type="entry name" value="ATP_syn_F0_a_bact/chloroplast"/>
</dbReference>
<keyword evidence="9 11" id="KW-0472">Membrane</keyword>
<keyword evidence="5 11" id="KW-0812">Transmembrane</keyword>
<comment type="subcellular location">
    <subcellularLocation>
        <location evidence="1">Membrane</location>
        <topology evidence="1">Multi-pass membrane protein</topology>
    </subcellularLocation>
</comment>
<evidence type="ECO:0000313" key="12">
    <source>
        <dbReference type="EMBL" id="KUG22083.1"/>
    </source>
</evidence>
<sequence length="243" mass="27178">MEIVSLNQISPDQVIIWSWGFIIINVTILYTWLVMAILVFVSWLVTRNLSSEMNVSRWQHFLEVVISVVRGEISEMTKKGADKYIPLIGTLFLFICTSNVLVIVPGFIAPTSSITTTASLALCVFIAVPYYGISYNGLFHYLKEYFQPNFIFFPFHVMGELARTLALTVRLFGNIMSHEKVIGILLSVTPLLFPVIMQALGLLIGVIQAYIFAILSMVYIASAVSAEEEHHVHIDVKKEGSAA</sequence>